<keyword evidence="5" id="KW-0175">Coiled coil</keyword>
<evidence type="ECO:0000313" key="7">
    <source>
        <dbReference type="EMBL" id="CAG5094465.1"/>
    </source>
</evidence>
<evidence type="ECO:0000313" key="8">
    <source>
        <dbReference type="Proteomes" id="UP001158576"/>
    </source>
</evidence>
<evidence type="ECO:0000256" key="2">
    <source>
        <dbReference type="ARBA" id="ARBA00022771"/>
    </source>
</evidence>
<keyword evidence="1" id="KW-0479">Metal-binding</keyword>
<evidence type="ECO:0000256" key="3">
    <source>
        <dbReference type="ARBA" id="ARBA00022833"/>
    </source>
</evidence>
<dbReference type="PROSITE" id="PS50089">
    <property type="entry name" value="ZF_RING_2"/>
    <property type="match status" value="1"/>
</dbReference>
<keyword evidence="8" id="KW-1185">Reference proteome</keyword>
<reference evidence="7 8" key="1">
    <citation type="submission" date="2021-04" db="EMBL/GenBank/DDBJ databases">
        <authorList>
            <person name="Bliznina A."/>
        </authorList>
    </citation>
    <scope>NUCLEOTIDE SEQUENCE [LARGE SCALE GENOMIC DNA]</scope>
</reference>
<dbReference type="Gene3D" id="3.30.40.10">
    <property type="entry name" value="Zinc/RING finger domain, C3HC4 (zinc finger)"/>
    <property type="match status" value="1"/>
</dbReference>
<proteinExistence type="predicted"/>
<sequence length="388" mass="44646">MFEDVEYEAIILASSGIDSGDGSGEEIQIDVLDLVNEESVFLEFCLSFVIFSFANLKENINLFPPRKKEIQMKLPSRSLVKNDENDSTFTSKRVGTHQPNEFEQIFPNKVVSYGQFGKCEGSECDGVPADTIQISKGRFCEICVDKERGEEQIEVRDFEKSDAKFRCPAFSATESCKSENLSFEEFYLGSCCEPGSKWLTDNRKAQRNKLFIVRNIHAEAKREQTELEVLSRQQKSTVKKMEREQSNRKEMAKDYYEYYQMTLKEIEENAPKIKDARKAHEGIMEEVLEKEKEVDKAAKRYKQLSYEYLSVEAKENMKGNGRCKSCLEEYSNDSLHHKCALRKCGHVSCKECLEGVLMVRLESWNVDYALCSVCQESFTLSDILPIKE</sequence>
<dbReference type="InterPro" id="IPR011011">
    <property type="entry name" value="Znf_FYVE_PHD"/>
</dbReference>
<feature type="domain" description="RING-type" evidence="6">
    <location>
        <begin position="323"/>
        <end position="375"/>
    </location>
</feature>
<name>A0ABN7SDE6_OIKDI</name>
<feature type="coiled-coil region" evidence="5">
    <location>
        <begin position="273"/>
        <end position="307"/>
    </location>
</feature>
<protein>
    <submittedName>
        <fullName evidence="7">Oidioi.mRNA.OKI2018_I69.XSR.g13581.t1.cds</fullName>
    </submittedName>
</protein>
<accession>A0ABN7SDE6</accession>
<dbReference type="SUPFAM" id="SSF57903">
    <property type="entry name" value="FYVE/PHD zinc finger"/>
    <property type="match status" value="1"/>
</dbReference>
<dbReference type="InterPro" id="IPR001841">
    <property type="entry name" value="Znf_RING"/>
</dbReference>
<dbReference type="InterPro" id="IPR013083">
    <property type="entry name" value="Znf_RING/FYVE/PHD"/>
</dbReference>
<gene>
    <name evidence="7" type="ORF">OKIOD_LOCUS5139</name>
</gene>
<organism evidence="7 8">
    <name type="scientific">Oikopleura dioica</name>
    <name type="common">Tunicate</name>
    <dbReference type="NCBI Taxonomy" id="34765"/>
    <lineage>
        <taxon>Eukaryota</taxon>
        <taxon>Metazoa</taxon>
        <taxon>Chordata</taxon>
        <taxon>Tunicata</taxon>
        <taxon>Appendicularia</taxon>
        <taxon>Copelata</taxon>
        <taxon>Oikopleuridae</taxon>
        <taxon>Oikopleura</taxon>
    </lineage>
</organism>
<evidence type="ECO:0000256" key="5">
    <source>
        <dbReference type="SAM" id="Coils"/>
    </source>
</evidence>
<evidence type="ECO:0000256" key="1">
    <source>
        <dbReference type="ARBA" id="ARBA00022723"/>
    </source>
</evidence>
<keyword evidence="2 4" id="KW-0863">Zinc-finger</keyword>
<keyword evidence="3" id="KW-0862">Zinc</keyword>
<evidence type="ECO:0000256" key="4">
    <source>
        <dbReference type="PROSITE-ProRule" id="PRU00175"/>
    </source>
</evidence>
<dbReference type="EMBL" id="OU015569">
    <property type="protein sequence ID" value="CAG5094465.1"/>
    <property type="molecule type" value="Genomic_DNA"/>
</dbReference>
<evidence type="ECO:0000259" key="6">
    <source>
        <dbReference type="PROSITE" id="PS50089"/>
    </source>
</evidence>
<dbReference type="Proteomes" id="UP001158576">
    <property type="component" value="Chromosome XSR"/>
</dbReference>